<evidence type="ECO:0000256" key="1">
    <source>
        <dbReference type="SAM" id="Coils"/>
    </source>
</evidence>
<protein>
    <submittedName>
        <fullName evidence="2">Uncharacterized protein</fullName>
    </submittedName>
</protein>
<keyword evidence="1" id="KW-0175">Coiled coil</keyword>
<gene>
    <name evidence="2" type="ORF">ILEXP_LOCUS54556</name>
</gene>
<organism evidence="2 3">
    <name type="scientific">Ilex paraguariensis</name>
    <name type="common">yerba mate</name>
    <dbReference type="NCBI Taxonomy" id="185542"/>
    <lineage>
        <taxon>Eukaryota</taxon>
        <taxon>Viridiplantae</taxon>
        <taxon>Streptophyta</taxon>
        <taxon>Embryophyta</taxon>
        <taxon>Tracheophyta</taxon>
        <taxon>Spermatophyta</taxon>
        <taxon>Magnoliopsida</taxon>
        <taxon>eudicotyledons</taxon>
        <taxon>Gunneridae</taxon>
        <taxon>Pentapetalae</taxon>
        <taxon>asterids</taxon>
        <taxon>campanulids</taxon>
        <taxon>Aquifoliales</taxon>
        <taxon>Aquifoliaceae</taxon>
        <taxon>Ilex</taxon>
    </lineage>
</organism>
<reference evidence="2 3" key="1">
    <citation type="submission" date="2024-02" db="EMBL/GenBank/DDBJ databases">
        <authorList>
            <person name="Vignale AGUSTIN F."/>
            <person name="Sosa J E."/>
            <person name="Modenutti C."/>
        </authorList>
    </citation>
    <scope>NUCLEOTIDE SEQUENCE [LARGE SCALE GENOMIC DNA]</scope>
</reference>
<name>A0ABC8UT67_9AQUA</name>
<comment type="caution">
    <text evidence="2">The sequence shown here is derived from an EMBL/GenBank/DDBJ whole genome shotgun (WGS) entry which is preliminary data.</text>
</comment>
<dbReference type="Proteomes" id="UP001642360">
    <property type="component" value="Unassembled WGS sequence"/>
</dbReference>
<evidence type="ECO:0000313" key="3">
    <source>
        <dbReference type="Proteomes" id="UP001642360"/>
    </source>
</evidence>
<proteinExistence type="predicted"/>
<dbReference type="AlphaFoldDB" id="A0ABC8UT67"/>
<sequence length="225" mass="26549">MGNSQTKDRSTAISEKDVEDLREKVRVLQKEIDDIMGMRESENQAYEQDMMVFALKEAEWKRERKKLREEVKRLRKGLEEREEKIRGMEGEMVGGKSDKEWELLGTGYLLEHIREERERRDETVEKWKRLYLAIKSELDNLILRANQGKGLSGRGEEEDIMEELHRELKAKGETIELLQARVAAMEQQESNREREVDILRQSMRIMSHKNKPTKIAKGLSRSLHL</sequence>
<dbReference type="PANTHER" id="PTHR37226">
    <property type="entry name" value="GOLGIN FAMILY A PROTEIN"/>
    <property type="match status" value="1"/>
</dbReference>
<accession>A0ABC8UT67</accession>
<dbReference type="EMBL" id="CAUOFW020008902">
    <property type="protein sequence ID" value="CAK9184253.1"/>
    <property type="molecule type" value="Genomic_DNA"/>
</dbReference>
<dbReference type="PANTHER" id="PTHR37226:SF4">
    <property type="entry name" value="GOLGIN FAMILY A PROTEIN"/>
    <property type="match status" value="1"/>
</dbReference>
<feature type="coiled-coil region" evidence="1">
    <location>
        <begin position="161"/>
        <end position="195"/>
    </location>
</feature>
<evidence type="ECO:0000313" key="2">
    <source>
        <dbReference type="EMBL" id="CAK9184253.1"/>
    </source>
</evidence>
<keyword evidence="3" id="KW-1185">Reference proteome</keyword>
<feature type="coiled-coil region" evidence="1">
    <location>
        <begin position="11"/>
        <end position="91"/>
    </location>
</feature>